<dbReference type="Gene3D" id="3.30.450.70">
    <property type="match status" value="1"/>
</dbReference>
<evidence type="ECO:0008006" key="3">
    <source>
        <dbReference type="Google" id="ProtNLM"/>
    </source>
</evidence>
<dbReference type="GO" id="GO:0005737">
    <property type="term" value="C:cytoplasm"/>
    <property type="evidence" value="ECO:0007669"/>
    <property type="project" value="GOC"/>
</dbReference>
<gene>
    <name evidence="1" type="ORF">GAYE_SCF42G5540</name>
</gene>
<dbReference type="InterPro" id="IPR011012">
    <property type="entry name" value="Longin-like_dom_sf"/>
</dbReference>
<dbReference type="Proteomes" id="UP001300502">
    <property type="component" value="Unassembled WGS sequence"/>
</dbReference>
<name>A0AAV9IJK9_9RHOD</name>
<dbReference type="EMBL" id="JANCYU010000054">
    <property type="protein sequence ID" value="KAK4527617.1"/>
    <property type="molecule type" value="Genomic_DNA"/>
</dbReference>
<dbReference type="PANTHER" id="PTHR12403">
    <property type="entry name" value="TRAFFICKING PROTEIN PARTICLE COMPLEX SUBUNIT 2"/>
    <property type="match status" value="1"/>
</dbReference>
<dbReference type="SUPFAM" id="SSF64356">
    <property type="entry name" value="SNARE-like"/>
    <property type="match status" value="1"/>
</dbReference>
<sequence>MAITFVIVSSKDQLLFEATFPPASQTDETAHLREFILFASLDLLEPIVWSSRDFYLKAIDRFNDQIIYGLVTASSCRLLLVSDGKNEEAVKNFLQDAYELYAKLTMNPFYDPGTPILSTSFQERVQKLGKKYFG</sequence>
<protein>
    <recommendedName>
        <fullName evidence="3">Trafficking protein particle complex subunit 2</fullName>
    </recommendedName>
</protein>
<dbReference type="CDD" id="cd14825">
    <property type="entry name" value="TRAPPC2_sedlin"/>
    <property type="match status" value="1"/>
</dbReference>
<proteinExistence type="predicted"/>
<accession>A0AAV9IJK9</accession>
<reference evidence="1 2" key="1">
    <citation type="submission" date="2022-07" db="EMBL/GenBank/DDBJ databases">
        <title>Genome-wide signatures of adaptation to extreme environments.</title>
        <authorList>
            <person name="Cho C.H."/>
            <person name="Yoon H.S."/>
        </authorList>
    </citation>
    <scope>NUCLEOTIDE SEQUENCE [LARGE SCALE GENOMIC DNA]</scope>
    <source>
        <strain evidence="1 2">108.79 E11</strain>
    </source>
</reference>
<organism evidence="1 2">
    <name type="scientific">Galdieria yellowstonensis</name>
    <dbReference type="NCBI Taxonomy" id="3028027"/>
    <lineage>
        <taxon>Eukaryota</taxon>
        <taxon>Rhodophyta</taxon>
        <taxon>Bangiophyceae</taxon>
        <taxon>Galdieriales</taxon>
        <taxon>Galdieriaceae</taxon>
        <taxon>Galdieria</taxon>
    </lineage>
</organism>
<comment type="caution">
    <text evidence="1">The sequence shown here is derived from an EMBL/GenBank/DDBJ whole genome shotgun (WGS) entry which is preliminary data.</text>
</comment>
<keyword evidence="2" id="KW-1185">Reference proteome</keyword>
<dbReference type="InterPro" id="IPR006722">
    <property type="entry name" value="Sedlin"/>
</dbReference>
<dbReference type="GO" id="GO:0006888">
    <property type="term" value="P:endoplasmic reticulum to Golgi vesicle-mediated transport"/>
    <property type="evidence" value="ECO:0007669"/>
    <property type="project" value="InterPro"/>
</dbReference>
<evidence type="ECO:0000313" key="2">
    <source>
        <dbReference type="Proteomes" id="UP001300502"/>
    </source>
</evidence>
<evidence type="ECO:0000313" key="1">
    <source>
        <dbReference type="EMBL" id="KAK4527617.1"/>
    </source>
</evidence>
<dbReference type="Pfam" id="PF04628">
    <property type="entry name" value="Sedlin_N"/>
    <property type="match status" value="1"/>
</dbReference>
<dbReference type="AlphaFoldDB" id="A0AAV9IJK9"/>